<comment type="caution">
    <text evidence="2">The sequence shown here is derived from an EMBL/GenBank/DDBJ whole genome shotgun (WGS) entry which is preliminary data.</text>
</comment>
<evidence type="ECO:0000313" key="3">
    <source>
        <dbReference type="Proteomes" id="UP001283361"/>
    </source>
</evidence>
<keyword evidence="3" id="KW-1185">Reference proteome</keyword>
<sequence>MGSGEARSSLDTSSGVWHRPGQAYSSLPGILLESLGSGIHYSRLYRTLLALSGVNGLVGKADNQGKRWESLKQTEELWFLYITVPHMA</sequence>
<dbReference type="Proteomes" id="UP001283361">
    <property type="component" value="Unassembled WGS sequence"/>
</dbReference>
<reference evidence="2" key="1">
    <citation type="journal article" date="2023" name="G3 (Bethesda)">
        <title>A reference genome for the long-term kleptoplast-retaining sea slug Elysia crispata morphotype clarki.</title>
        <authorList>
            <person name="Eastman K.E."/>
            <person name="Pendleton A.L."/>
            <person name="Shaikh M.A."/>
            <person name="Suttiyut T."/>
            <person name="Ogas R."/>
            <person name="Tomko P."/>
            <person name="Gavelis G."/>
            <person name="Widhalm J.R."/>
            <person name="Wisecaver J.H."/>
        </authorList>
    </citation>
    <scope>NUCLEOTIDE SEQUENCE</scope>
    <source>
        <strain evidence="2">ECLA1</strain>
    </source>
</reference>
<name>A0AAE0YBX2_9GAST</name>
<accession>A0AAE0YBX2</accession>
<gene>
    <name evidence="2" type="ORF">RRG08_054264</name>
</gene>
<protein>
    <submittedName>
        <fullName evidence="2">Uncharacterized protein</fullName>
    </submittedName>
</protein>
<proteinExistence type="predicted"/>
<organism evidence="2 3">
    <name type="scientific">Elysia crispata</name>
    <name type="common">lettuce slug</name>
    <dbReference type="NCBI Taxonomy" id="231223"/>
    <lineage>
        <taxon>Eukaryota</taxon>
        <taxon>Metazoa</taxon>
        <taxon>Spiralia</taxon>
        <taxon>Lophotrochozoa</taxon>
        <taxon>Mollusca</taxon>
        <taxon>Gastropoda</taxon>
        <taxon>Heterobranchia</taxon>
        <taxon>Euthyneura</taxon>
        <taxon>Panpulmonata</taxon>
        <taxon>Sacoglossa</taxon>
        <taxon>Placobranchoidea</taxon>
        <taxon>Plakobranchidae</taxon>
        <taxon>Elysia</taxon>
    </lineage>
</organism>
<evidence type="ECO:0000313" key="2">
    <source>
        <dbReference type="EMBL" id="KAK3740243.1"/>
    </source>
</evidence>
<dbReference type="AlphaFoldDB" id="A0AAE0YBX2"/>
<feature type="region of interest" description="Disordered" evidence="1">
    <location>
        <begin position="1"/>
        <end position="20"/>
    </location>
</feature>
<dbReference type="EMBL" id="JAWDGP010006482">
    <property type="protein sequence ID" value="KAK3740243.1"/>
    <property type="molecule type" value="Genomic_DNA"/>
</dbReference>
<evidence type="ECO:0000256" key="1">
    <source>
        <dbReference type="SAM" id="MobiDB-lite"/>
    </source>
</evidence>